<comment type="caution">
    <text evidence="1">The sequence shown here is derived from an EMBL/GenBank/DDBJ whole genome shotgun (WGS) entry which is preliminary data.</text>
</comment>
<proteinExistence type="predicted"/>
<keyword evidence="2" id="KW-1185">Reference proteome</keyword>
<gene>
    <name evidence="1" type="ORF">BpHYR1_003704</name>
</gene>
<reference evidence="1 2" key="1">
    <citation type="journal article" date="2018" name="Sci. Rep.">
        <title>Genomic signatures of local adaptation to the degree of environmental predictability in rotifers.</title>
        <authorList>
            <person name="Franch-Gras L."/>
            <person name="Hahn C."/>
            <person name="Garcia-Roger E.M."/>
            <person name="Carmona M.J."/>
            <person name="Serra M."/>
            <person name="Gomez A."/>
        </authorList>
    </citation>
    <scope>NUCLEOTIDE SEQUENCE [LARGE SCALE GENOMIC DNA]</scope>
    <source>
        <strain evidence="1">HYR1</strain>
    </source>
</reference>
<evidence type="ECO:0000313" key="2">
    <source>
        <dbReference type="Proteomes" id="UP000276133"/>
    </source>
</evidence>
<dbReference type="Proteomes" id="UP000276133">
    <property type="component" value="Unassembled WGS sequence"/>
</dbReference>
<dbReference type="AlphaFoldDB" id="A0A3M7REU8"/>
<name>A0A3M7REU8_BRAPC</name>
<dbReference type="EMBL" id="REGN01003597">
    <property type="protein sequence ID" value="RNA21795.1"/>
    <property type="molecule type" value="Genomic_DNA"/>
</dbReference>
<evidence type="ECO:0000313" key="1">
    <source>
        <dbReference type="EMBL" id="RNA21795.1"/>
    </source>
</evidence>
<protein>
    <submittedName>
        <fullName evidence="1">Uncharacterized protein</fullName>
    </submittedName>
</protein>
<sequence>MELYRCNTNCTKAIKDLLEFNRFFISTFTLLELSPTLRTHFVLGIYLNANKLWITSFFC</sequence>
<organism evidence="1 2">
    <name type="scientific">Brachionus plicatilis</name>
    <name type="common">Marine rotifer</name>
    <name type="synonym">Brachionus muelleri</name>
    <dbReference type="NCBI Taxonomy" id="10195"/>
    <lineage>
        <taxon>Eukaryota</taxon>
        <taxon>Metazoa</taxon>
        <taxon>Spiralia</taxon>
        <taxon>Gnathifera</taxon>
        <taxon>Rotifera</taxon>
        <taxon>Eurotatoria</taxon>
        <taxon>Monogononta</taxon>
        <taxon>Pseudotrocha</taxon>
        <taxon>Ploima</taxon>
        <taxon>Brachionidae</taxon>
        <taxon>Brachionus</taxon>
    </lineage>
</organism>
<accession>A0A3M7REU8</accession>